<comment type="cofactor">
    <cofactor evidence="1">
        <name>Zn(2+)</name>
        <dbReference type="ChEBI" id="CHEBI:29105"/>
    </cofactor>
</comment>
<gene>
    <name evidence="10" type="ORF">AYO21_10609</name>
</gene>
<dbReference type="Gene3D" id="3.40.50.720">
    <property type="entry name" value="NAD(P)-binding Rossmann-like Domain"/>
    <property type="match status" value="2"/>
</dbReference>
<dbReference type="OrthoDB" id="1560166at2759"/>
<dbReference type="InterPro" id="IPR011032">
    <property type="entry name" value="GroES-like_sf"/>
</dbReference>
<protein>
    <recommendedName>
        <fullName evidence="12">Enoyl reductase (ER) domain-containing protein</fullName>
    </recommendedName>
</protein>
<dbReference type="InterPro" id="IPR013149">
    <property type="entry name" value="ADH-like_C"/>
</dbReference>
<evidence type="ECO:0000256" key="4">
    <source>
        <dbReference type="ARBA" id="ARBA00022833"/>
    </source>
</evidence>
<comment type="similarity">
    <text evidence="2">Belongs to the zinc-containing alcohol dehydrogenase family.</text>
</comment>
<dbReference type="EMBL" id="LVKK01000125">
    <property type="protein sequence ID" value="OAG35211.1"/>
    <property type="molecule type" value="Genomic_DNA"/>
</dbReference>
<evidence type="ECO:0000256" key="5">
    <source>
        <dbReference type="ARBA" id="ARBA00022857"/>
    </source>
</evidence>
<dbReference type="InterPro" id="IPR013154">
    <property type="entry name" value="ADH-like_N"/>
</dbReference>
<name>A0A177EUV8_9EURO</name>
<keyword evidence="7" id="KW-0812">Transmembrane</keyword>
<dbReference type="SUPFAM" id="SSF50129">
    <property type="entry name" value="GroES-like"/>
    <property type="match status" value="1"/>
</dbReference>
<dbReference type="Gene3D" id="3.90.180.10">
    <property type="entry name" value="Medium-chain alcohol dehydrogenases, catalytic domain"/>
    <property type="match status" value="2"/>
</dbReference>
<dbReference type="PROSITE" id="PS00061">
    <property type="entry name" value="ADH_SHORT"/>
    <property type="match status" value="1"/>
</dbReference>
<feature type="domain" description="Alcohol dehydrogenase-like C-terminal" evidence="8">
    <location>
        <begin position="149"/>
        <end position="277"/>
    </location>
</feature>
<evidence type="ECO:0000313" key="11">
    <source>
        <dbReference type="Proteomes" id="UP000077002"/>
    </source>
</evidence>
<evidence type="ECO:0000256" key="6">
    <source>
        <dbReference type="ARBA" id="ARBA00023002"/>
    </source>
</evidence>
<evidence type="ECO:0000259" key="9">
    <source>
        <dbReference type="Pfam" id="PF08240"/>
    </source>
</evidence>
<keyword evidence="7" id="KW-0472">Membrane</keyword>
<dbReference type="PANTHER" id="PTHR42940:SF8">
    <property type="entry name" value="VACUOLAR PROTEIN SORTING-ASSOCIATED PROTEIN 11"/>
    <property type="match status" value="1"/>
</dbReference>
<comment type="caution">
    <text evidence="10">The sequence shown here is derived from an EMBL/GenBank/DDBJ whole genome shotgun (WGS) entry which is preliminary data.</text>
</comment>
<evidence type="ECO:0000256" key="1">
    <source>
        <dbReference type="ARBA" id="ARBA00001947"/>
    </source>
</evidence>
<accession>A0A177EUV8</accession>
<sequence length="524" mass="55618">MSNSDTPRKMRAAVGKPVVVTEIDVPSIGNDEILVKVASASLCGSDLIVYRGYLGPPAGRVGGHEAVGPIVQAGQQQFCESGKINQGFDTNGFFAEYARVKALFAVKIPDGLPLERLSPLFCAGITAFRALKQLMPLRAGVIGVFGLGGVGVFAVRFAKALGYQVLGFDISTEAREAAHGYGIDATVDISDANAVSEALARFDKSAGLDGAIVAAGVPAAYQAAINYTGFNGTIVAVGVPHTDVSITILQFVKKNLRLQGTQSGTPLELKEMMQLVQAHSIIPDVDLSPLDALPELVDALATGKITRKAEEVAAEIRSHGSEALAIQGELKDPNFAQSVLDSVLRGFNTRTIDVLVNNAALTGLNDNLPVKDVTIKNFDDVFHGNVRAQMFLMRAVLEHLPEKGGRIINISSIAAKKASLEPYVVYGASKAALESLTRSFAMEFASKYGCTINAVTPGFTVHEDILKRIPKETLEQANQQQNVEKRFGNPDDVAEVVAFLASEESRWINGNCVPANGGANIAAE</sequence>
<keyword evidence="11" id="KW-1185">Reference proteome</keyword>
<proteinExistence type="inferred from homology"/>
<evidence type="ECO:0000313" key="10">
    <source>
        <dbReference type="EMBL" id="OAG35211.1"/>
    </source>
</evidence>
<keyword evidence="3" id="KW-0479">Metal-binding</keyword>
<dbReference type="InterPro" id="IPR002347">
    <property type="entry name" value="SDR_fam"/>
</dbReference>
<feature type="transmembrane region" description="Helical" evidence="7">
    <location>
        <begin position="139"/>
        <end position="158"/>
    </location>
</feature>
<dbReference type="CDD" id="cd05233">
    <property type="entry name" value="SDR_c"/>
    <property type="match status" value="1"/>
</dbReference>
<dbReference type="PROSITE" id="PS00065">
    <property type="entry name" value="D_2_HYDROXYACID_DH_1"/>
    <property type="match status" value="1"/>
</dbReference>
<dbReference type="Proteomes" id="UP000077002">
    <property type="component" value="Unassembled WGS sequence"/>
</dbReference>
<evidence type="ECO:0000256" key="3">
    <source>
        <dbReference type="ARBA" id="ARBA00022723"/>
    </source>
</evidence>
<evidence type="ECO:0000259" key="8">
    <source>
        <dbReference type="Pfam" id="PF00107"/>
    </source>
</evidence>
<evidence type="ECO:0008006" key="12">
    <source>
        <dbReference type="Google" id="ProtNLM"/>
    </source>
</evidence>
<dbReference type="SUPFAM" id="SSF51735">
    <property type="entry name" value="NAD(P)-binding Rossmann-fold domains"/>
    <property type="match status" value="2"/>
</dbReference>
<dbReference type="PRINTS" id="PR00080">
    <property type="entry name" value="SDRFAMILY"/>
</dbReference>
<organism evidence="10 11">
    <name type="scientific">Fonsecaea monophora</name>
    <dbReference type="NCBI Taxonomy" id="254056"/>
    <lineage>
        <taxon>Eukaryota</taxon>
        <taxon>Fungi</taxon>
        <taxon>Dikarya</taxon>
        <taxon>Ascomycota</taxon>
        <taxon>Pezizomycotina</taxon>
        <taxon>Eurotiomycetes</taxon>
        <taxon>Chaetothyriomycetidae</taxon>
        <taxon>Chaetothyriales</taxon>
        <taxon>Herpotrichiellaceae</taxon>
        <taxon>Fonsecaea</taxon>
    </lineage>
</organism>
<evidence type="ECO:0000256" key="7">
    <source>
        <dbReference type="SAM" id="Phobius"/>
    </source>
</evidence>
<dbReference type="Pfam" id="PF00107">
    <property type="entry name" value="ADH_zinc_N"/>
    <property type="match status" value="1"/>
</dbReference>
<dbReference type="Pfam" id="PF13561">
    <property type="entry name" value="adh_short_C2"/>
    <property type="match status" value="1"/>
</dbReference>
<dbReference type="PANTHER" id="PTHR42940">
    <property type="entry name" value="ALCOHOL DEHYDROGENASE 1-RELATED"/>
    <property type="match status" value="1"/>
</dbReference>
<feature type="domain" description="Alcohol dehydrogenase-like N-terminal" evidence="9">
    <location>
        <begin position="29"/>
        <end position="110"/>
    </location>
</feature>
<dbReference type="RefSeq" id="XP_022507163.1">
    <property type="nucleotide sequence ID" value="XM_022660522.1"/>
</dbReference>
<dbReference type="Pfam" id="PF08240">
    <property type="entry name" value="ADH_N"/>
    <property type="match status" value="1"/>
</dbReference>
<dbReference type="GO" id="GO:0004022">
    <property type="term" value="F:alcohol dehydrogenase (NAD+) activity"/>
    <property type="evidence" value="ECO:0007669"/>
    <property type="project" value="TreeGrafter"/>
</dbReference>
<dbReference type="PRINTS" id="PR00081">
    <property type="entry name" value="GDHRDH"/>
</dbReference>
<evidence type="ECO:0000256" key="2">
    <source>
        <dbReference type="ARBA" id="ARBA00008072"/>
    </source>
</evidence>
<dbReference type="GeneID" id="34605724"/>
<dbReference type="GO" id="GO:0005737">
    <property type="term" value="C:cytoplasm"/>
    <property type="evidence" value="ECO:0007669"/>
    <property type="project" value="TreeGrafter"/>
</dbReference>
<dbReference type="GO" id="GO:0046872">
    <property type="term" value="F:metal ion binding"/>
    <property type="evidence" value="ECO:0007669"/>
    <property type="project" value="UniProtKB-KW"/>
</dbReference>
<reference evidence="10 11" key="1">
    <citation type="submission" date="2016-03" db="EMBL/GenBank/DDBJ databases">
        <title>Draft genome sequence of the Fonsecaea monophora CBS 269.37.</title>
        <authorList>
            <person name="Bombassaro A."/>
            <person name="Vinicius W.A."/>
            <person name="De Hoog S."/>
            <person name="Sun J."/>
            <person name="Souza E.M."/>
            <person name="Raittz R.T."/>
            <person name="Costa F."/>
            <person name="Leao A.C."/>
            <person name="Tadra-Sfeir M.Z."/>
            <person name="Baura V."/>
            <person name="Balsanelli E."/>
            <person name="Pedrosa F.O."/>
            <person name="Moreno L.F."/>
            <person name="Steffens M.B."/>
            <person name="Xi L."/>
            <person name="Bocca A.L."/>
            <person name="Felipe M.S."/>
            <person name="Teixeira M."/>
            <person name="Telles Filho F.Q."/>
            <person name="Azevedo C.M."/>
            <person name="Gomes R."/>
            <person name="Vicente V.A."/>
        </authorList>
    </citation>
    <scope>NUCLEOTIDE SEQUENCE [LARGE SCALE GENOMIC DNA]</scope>
    <source>
        <strain evidence="10 11">CBS 269.37</strain>
    </source>
</reference>
<keyword evidence="5" id="KW-0521">NADP</keyword>
<keyword evidence="7" id="KW-1133">Transmembrane helix</keyword>
<dbReference type="AlphaFoldDB" id="A0A177EUV8"/>
<dbReference type="InterPro" id="IPR036291">
    <property type="entry name" value="NAD(P)-bd_dom_sf"/>
</dbReference>
<dbReference type="InterPro" id="IPR020904">
    <property type="entry name" value="Sc_DH/Rdtase_CS"/>
</dbReference>
<keyword evidence="6" id="KW-0560">Oxidoreductase</keyword>
<dbReference type="InterPro" id="IPR029752">
    <property type="entry name" value="D-isomer_DH_CS1"/>
</dbReference>
<keyword evidence="4" id="KW-0862">Zinc</keyword>